<proteinExistence type="predicted"/>
<dbReference type="PANTHER" id="PTHR42951:SF22">
    <property type="entry name" value="METALLO BETA-LACTAMASE SUPERFAMILY LIPOPROTEIN"/>
    <property type="match status" value="1"/>
</dbReference>
<dbReference type="Pfam" id="PF00753">
    <property type="entry name" value="Lactamase_B"/>
    <property type="match status" value="1"/>
</dbReference>
<keyword evidence="3" id="KW-1185">Reference proteome</keyword>
<evidence type="ECO:0000259" key="1">
    <source>
        <dbReference type="SMART" id="SM00849"/>
    </source>
</evidence>
<name>A0A346PPE4_9EURY</name>
<dbReference type="AlphaFoldDB" id="A0A346PPE4"/>
<feature type="domain" description="Metallo-beta-lactamase" evidence="1">
    <location>
        <begin position="32"/>
        <end position="247"/>
    </location>
</feature>
<dbReference type="PANTHER" id="PTHR42951">
    <property type="entry name" value="METALLO-BETA-LACTAMASE DOMAIN-CONTAINING"/>
    <property type="match status" value="1"/>
</dbReference>
<dbReference type="EMBL" id="CP027033">
    <property type="protein sequence ID" value="AXR81389.1"/>
    <property type="molecule type" value="Genomic_DNA"/>
</dbReference>
<dbReference type="RefSeq" id="WP_117368069.1">
    <property type="nucleotide sequence ID" value="NZ_CP027033.1"/>
</dbReference>
<dbReference type="InterPro" id="IPR050855">
    <property type="entry name" value="NDM-1-like"/>
</dbReference>
<gene>
    <name evidence="2" type="ORF">AArcMg_1374</name>
</gene>
<dbReference type="OrthoDB" id="205181at2157"/>
<dbReference type="SUPFAM" id="SSF56281">
    <property type="entry name" value="Metallo-hydrolase/oxidoreductase"/>
    <property type="match status" value="1"/>
</dbReference>
<evidence type="ECO:0000313" key="3">
    <source>
        <dbReference type="Proteomes" id="UP000258613"/>
    </source>
</evidence>
<protein>
    <recommendedName>
        <fullName evidence="1">Metallo-beta-lactamase domain-containing protein</fullName>
    </recommendedName>
</protein>
<dbReference type="SMART" id="SM00849">
    <property type="entry name" value="Lactamase_B"/>
    <property type="match status" value="1"/>
</dbReference>
<evidence type="ECO:0000313" key="2">
    <source>
        <dbReference type="EMBL" id="AXR81389.1"/>
    </source>
</evidence>
<organism evidence="2 3">
    <name type="scientific">Natrarchaeobaculum sulfurireducens</name>
    <dbReference type="NCBI Taxonomy" id="2044521"/>
    <lineage>
        <taxon>Archaea</taxon>
        <taxon>Methanobacteriati</taxon>
        <taxon>Methanobacteriota</taxon>
        <taxon>Stenosarchaea group</taxon>
        <taxon>Halobacteria</taxon>
        <taxon>Halobacteriales</taxon>
        <taxon>Natrialbaceae</taxon>
        <taxon>Natrarchaeobaculum</taxon>
    </lineage>
</organism>
<dbReference type="InterPro" id="IPR001279">
    <property type="entry name" value="Metallo-B-lactamas"/>
</dbReference>
<dbReference type="KEGG" id="nag:AArcMg_1374"/>
<dbReference type="Proteomes" id="UP000258613">
    <property type="component" value="Chromosome"/>
</dbReference>
<dbReference type="Gene3D" id="3.60.15.10">
    <property type="entry name" value="Ribonuclease Z/Hydroxyacylglutathione hydrolase-like"/>
    <property type="match status" value="1"/>
</dbReference>
<reference evidence="3" key="1">
    <citation type="submission" date="2018-02" db="EMBL/GenBank/DDBJ databases">
        <title>Phenotypic and genomic properties of facultatively anaerobic sulfur-reducing natronoarchaea from hypersaline soda lakes.</title>
        <authorList>
            <person name="Sorokin D.Y."/>
            <person name="Kublanov I.V."/>
            <person name="Roman P."/>
            <person name="Sinninghe Damste J.S."/>
            <person name="Golyshin P.N."/>
            <person name="Rojo D."/>
            <person name="Ciordia S."/>
            <person name="Mena M.D.C."/>
            <person name="Ferrer M."/>
            <person name="Messina E."/>
            <person name="Smedile F."/>
            <person name="La Spada G."/>
            <person name="La Cono V."/>
            <person name="Yakimov M.M."/>
        </authorList>
    </citation>
    <scope>NUCLEOTIDE SEQUENCE [LARGE SCALE GENOMIC DNA]</scope>
    <source>
        <strain evidence="3">AArc-Mg</strain>
    </source>
</reference>
<dbReference type="GeneID" id="37641861"/>
<accession>A0A346PPE4</accession>
<sequence length="331" mass="36196">MALDDSDEFGRREDEPATVHRLEFDVPWPPKHVASYFIQGPEPILIDAGAPDAAAEAVLREGLERLGYEPSDIAHVLLTHLHSDHVGQVSTLRDAGATIHAPAPALERLRADPESLRERIDATAREAGYSETDRASVVDDLLESFRRERRLVDPARTQPIDPTSTLVVGGREITPIPTPGHEIDHLCFETALEGSRALFSGDVLVAPFRPVAFHVGLDREADEAVDAYYEAMARLEGTTATCVYPGHGPVFDNPKHVLDRTRARLDDLVEETHGALASIEPATALSVAKARVGELRYVAPVLDTLGALGTLEDRQRVQAESVDGVRFYRTS</sequence>
<dbReference type="InterPro" id="IPR036866">
    <property type="entry name" value="RibonucZ/Hydroxyglut_hydro"/>
</dbReference>